<feature type="transmembrane region" description="Helical" evidence="8">
    <location>
        <begin position="23"/>
        <end position="42"/>
    </location>
</feature>
<sequence length="423" mass="46172">MTDNALQERHIAAVRSKIGTREFIILMAVLMATNAIAIDIMLPALDLMRNSLNVRTENAEQYIIFSYLIGFGISQLAFGPVCDRFGRRIPLICGLIFYSLSSLACVFAPSFSGLLILRAIQGIGAAATRVITVSIVRDLYHGRRMAEVMSIVMMIFMIVPILAPATGQTILFLGPWHLIFILMAVAGLLITLWVFVRLPETIFEKRPLTFTAVSASFRQVLSNRVALCYTLAFSIILGGLFSSLNTAKHIYGDIYQLGTWFPVAFAATALFQACAALFNATFVGRFGMRKISHSLLLSFVFLSAVWFAWSSIEVIPFPAYLVLFMLLMFSFGGLGANFNALAMEPLGKVAGTASSVFGFMQTVIGATLGIIVGQTFNQTTTPIAAGFLCFGLSALVLVLIAEKGKLFQAQNSPTTITELDDRK</sequence>
<dbReference type="CDD" id="cd17320">
    <property type="entry name" value="MFS_MdfA_MDR_like"/>
    <property type="match status" value="1"/>
</dbReference>
<evidence type="ECO:0000313" key="11">
    <source>
        <dbReference type="Proteomes" id="UP000188912"/>
    </source>
</evidence>
<evidence type="ECO:0000256" key="4">
    <source>
        <dbReference type="ARBA" id="ARBA00022475"/>
    </source>
</evidence>
<name>A0A1U9JV20_9HYPH</name>
<dbReference type="Pfam" id="PF07690">
    <property type="entry name" value="MFS_1"/>
    <property type="match status" value="1"/>
</dbReference>
<feature type="transmembrane region" description="Helical" evidence="8">
    <location>
        <begin position="383"/>
        <end position="401"/>
    </location>
</feature>
<dbReference type="SUPFAM" id="SSF103473">
    <property type="entry name" value="MFS general substrate transporter"/>
    <property type="match status" value="1"/>
</dbReference>
<feature type="transmembrane region" description="Helical" evidence="8">
    <location>
        <begin position="176"/>
        <end position="196"/>
    </location>
</feature>
<feature type="transmembrane region" description="Helical" evidence="8">
    <location>
        <begin position="115"/>
        <end position="136"/>
    </location>
</feature>
<evidence type="ECO:0000313" key="10">
    <source>
        <dbReference type="EMBL" id="AQS41698.1"/>
    </source>
</evidence>
<evidence type="ECO:0000256" key="7">
    <source>
        <dbReference type="ARBA" id="ARBA00023136"/>
    </source>
</evidence>
<evidence type="ECO:0000256" key="2">
    <source>
        <dbReference type="ARBA" id="ARBA00006236"/>
    </source>
</evidence>
<dbReference type="GO" id="GO:0005886">
    <property type="term" value="C:plasma membrane"/>
    <property type="evidence" value="ECO:0007669"/>
    <property type="project" value="UniProtKB-SubCell"/>
</dbReference>
<dbReference type="Proteomes" id="UP000188912">
    <property type="component" value="Chromosome"/>
</dbReference>
<dbReference type="InterPro" id="IPR011701">
    <property type="entry name" value="MFS"/>
</dbReference>
<feature type="transmembrane region" description="Helical" evidence="8">
    <location>
        <begin position="259"/>
        <end position="283"/>
    </location>
</feature>
<feature type="transmembrane region" description="Helical" evidence="8">
    <location>
        <begin position="89"/>
        <end position="109"/>
    </location>
</feature>
<dbReference type="PANTHER" id="PTHR23502:SF132">
    <property type="entry name" value="POLYAMINE TRANSPORTER 2-RELATED"/>
    <property type="match status" value="1"/>
</dbReference>
<reference evidence="10 11" key="1">
    <citation type="journal article" date="2010" name="Science">
        <title>Genomic comparison of the ants Camponotus floridanus and Harpegnathos saltator.</title>
        <authorList>
            <person name="Bonasio R."/>
            <person name="Zhang G."/>
            <person name="Ye C."/>
            <person name="Mutti N.S."/>
            <person name="Fang X."/>
            <person name="Qin N."/>
            <person name="Donahue G."/>
            <person name="Yang P."/>
            <person name="Li Q."/>
            <person name="Li C."/>
            <person name="Zhang P."/>
            <person name="Huang Z."/>
            <person name="Berger S.L."/>
            <person name="Reinberg D."/>
            <person name="Wang J."/>
            <person name="Liebig J."/>
        </authorList>
    </citation>
    <scope>NUCLEOTIDE SEQUENCE [LARGE SCALE GENOMIC DNA]</scope>
    <source>
        <strain evidence="10 11">Hsal</strain>
    </source>
</reference>
<dbReference type="InterPro" id="IPR004812">
    <property type="entry name" value="Efflux_drug-R_Bcr/CmlA"/>
</dbReference>
<dbReference type="PANTHER" id="PTHR23502">
    <property type="entry name" value="MAJOR FACILITATOR SUPERFAMILY"/>
    <property type="match status" value="1"/>
</dbReference>
<evidence type="ECO:0000256" key="6">
    <source>
        <dbReference type="ARBA" id="ARBA00022989"/>
    </source>
</evidence>
<feature type="transmembrane region" description="Helical" evidence="8">
    <location>
        <begin position="318"/>
        <end position="342"/>
    </location>
</feature>
<keyword evidence="3 8" id="KW-0813">Transport</keyword>
<evidence type="ECO:0000256" key="1">
    <source>
        <dbReference type="ARBA" id="ARBA00004651"/>
    </source>
</evidence>
<evidence type="ECO:0000256" key="5">
    <source>
        <dbReference type="ARBA" id="ARBA00022692"/>
    </source>
</evidence>
<keyword evidence="5 8" id="KW-0812">Transmembrane</keyword>
<proteinExistence type="inferred from homology"/>
<accession>A0A1U9JV20</accession>
<dbReference type="InterPro" id="IPR020846">
    <property type="entry name" value="MFS_dom"/>
</dbReference>
<feature type="transmembrane region" description="Helical" evidence="8">
    <location>
        <begin position="349"/>
        <end position="371"/>
    </location>
</feature>
<organism evidence="10 11">
    <name type="scientific">Candidatus Tokpelaia hoelldobleri</name>
    <dbReference type="NCBI Taxonomy" id="1902579"/>
    <lineage>
        <taxon>Bacteria</taxon>
        <taxon>Pseudomonadati</taxon>
        <taxon>Pseudomonadota</taxon>
        <taxon>Alphaproteobacteria</taxon>
        <taxon>Hyphomicrobiales</taxon>
        <taxon>Candidatus Tokpelaia</taxon>
    </lineage>
</organism>
<evidence type="ECO:0000259" key="9">
    <source>
        <dbReference type="PROSITE" id="PS50850"/>
    </source>
</evidence>
<protein>
    <recommendedName>
        <fullName evidence="8">Bcr/CflA family efflux transporter</fullName>
    </recommendedName>
</protein>
<keyword evidence="6 8" id="KW-1133">Transmembrane helix</keyword>
<feature type="domain" description="Major facilitator superfamily (MFS) profile" evidence="9">
    <location>
        <begin position="23"/>
        <end position="404"/>
    </location>
</feature>
<comment type="subcellular location">
    <subcellularLocation>
        <location evidence="8">Cell inner membrane</location>
        <topology evidence="8">Multi-pass membrane protein</topology>
    </subcellularLocation>
    <subcellularLocation>
        <location evidence="1">Cell membrane</location>
        <topology evidence="1">Multi-pass membrane protein</topology>
    </subcellularLocation>
</comment>
<dbReference type="GO" id="GO:0042910">
    <property type="term" value="F:xenobiotic transmembrane transporter activity"/>
    <property type="evidence" value="ECO:0007669"/>
    <property type="project" value="InterPro"/>
</dbReference>
<feature type="transmembrane region" description="Helical" evidence="8">
    <location>
        <begin position="295"/>
        <end position="312"/>
    </location>
</feature>
<dbReference type="KEGG" id="thd:BHV28_10040"/>
<dbReference type="NCBIfam" id="TIGR00710">
    <property type="entry name" value="efflux_Bcr_CflA"/>
    <property type="match status" value="1"/>
</dbReference>
<dbReference type="GO" id="GO:1990961">
    <property type="term" value="P:xenobiotic detoxification by transmembrane export across the plasma membrane"/>
    <property type="evidence" value="ECO:0007669"/>
    <property type="project" value="InterPro"/>
</dbReference>
<keyword evidence="8" id="KW-0997">Cell inner membrane</keyword>
<dbReference type="AlphaFoldDB" id="A0A1U9JV20"/>
<feature type="transmembrane region" description="Helical" evidence="8">
    <location>
        <begin position="226"/>
        <end position="247"/>
    </location>
</feature>
<dbReference type="STRING" id="1902579.BHV28_10040"/>
<evidence type="ECO:0000256" key="3">
    <source>
        <dbReference type="ARBA" id="ARBA00022448"/>
    </source>
</evidence>
<comment type="similarity">
    <text evidence="2 8">Belongs to the major facilitator superfamily. Bcr/CmlA family.</text>
</comment>
<dbReference type="EMBL" id="CP017315">
    <property type="protein sequence ID" value="AQS41698.1"/>
    <property type="molecule type" value="Genomic_DNA"/>
</dbReference>
<dbReference type="Gene3D" id="1.20.1720.10">
    <property type="entry name" value="Multidrug resistance protein D"/>
    <property type="match status" value="1"/>
</dbReference>
<keyword evidence="4" id="KW-1003">Cell membrane</keyword>
<keyword evidence="11" id="KW-1185">Reference proteome</keyword>
<evidence type="ECO:0000256" key="8">
    <source>
        <dbReference type="RuleBase" id="RU365088"/>
    </source>
</evidence>
<feature type="transmembrane region" description="Helical" evidence="8">
    <location>
        <begin position="62"/>
        <end position="82"/>
    </location>
</feature>
<keyword evidence="7 8" id="KW-0472">Membrane</keyword>
<gene>
    <name evidence="10" type="ORF">BHV28_10040</name>
</gene>
<reference evidence="10 11" key="2">
    <citation type="journal article" date="2016" name="Sci. Rep.">
        <title>The genome of Rhizobiales bacteria in predatory ants reveals urease gene functions but no genes for nitrogen fixation.</title>
        <authorList>
            <person name="Neuvonen M.M."/>
            <person name="Tamarit D."/>
            <person name="Naslund K."/>
            <person name="Liebig J."/>
            <person name="Feldhaar H."/>
            <person name="Moran N.A."/>
            <person name="Guy L."/>
            <person name="Andersson S.G."/>
        </authorList>
    </citation>
    <scope>NUCLEOTIDE SEQUENCE [LARGE SCALE GENOMIC DNA]</scope>
    <source>
        <strain evidence="10 11">Hsal</strain>
    </source>
</reference>
<feature type="transmembrane region" description="Helical" evidence="8">
    <location>
        <begin position="148"/>
        <end position="170"/>
    </location>
</feature>
<dbReference type="InterPro" id="IPR036259">
    <property type="entry name" value="MFS_trans_sf"/>
</dbReference>
<dbReference type="PROSITE" id="PS50850">
    <property type="entry name" value="MFS"/>
    <property type="match status" value="1"/>
</dbReference>